<reference evidence="1" key="1">
    <citation type="submission" date="2020-03" db="EMBL/GenBank/DDBJ databases">
        <title>The deep terrestrial virosphere.</title>
        <authorList>
            <person name="Holmfeldt K."/>
            <person name="Nilsson E."/>
            <person name="Simone D."/>
            <person name="Lopez-Fernandez M."/>
            <person name="Wu X."/>
            <person name="de Brujin I."/>
            <person name="Lundin D."/>
            <person name="Andersson A."/>
            <person name="Bertilsson S."/>
            <person name="Dopson M."/>
        </authorList>
    </citation>
    <scope>NUCLEOTIDE SEQUENCE</scope>
    <source>
        <strain evidence="1">MM415A00757</strain>
    </source>
</reference>
<accession>A0A6M3KEC9</accession>
<dbReference type="AlphaFoldDB" id="A0A6M3KEC9"/>
<gene>
    <name evidence="1" type="ORF">MM415A00757_0012</name>
</gene>
<evidence type="ECO:0000313" key="1">
    <source>
        <dbReference type="EMBL" id="QJA80243.1"/>
    </source>
</evidence>
<proteinExistence type="predicted"/>
<protein>
    <submittedName>
        <fullName evidence="1">Uncharacterized protein</fullName>
    </submittedName>
</protein>
<dbReference type="EMBL" id="MT142413">
    <property type="protein sequence ID" value="QJA80243.1"/>
    <property type="molecule type" value="Genomic_DNA"/>
</dbReference>
<organism evidence="1">
    <name type="scientific">viral metagenome</name>
    <dbReference type="NCBI Taxonomy" id="1070528"/>
    <lineage>
        <taxon>unclassified sequences</taxon>
        <taxon>metagenomes</taxon>
        <taxon>organismal metagenomes</taxon>
    </lineage>
</organism>
<name>A0A6M3KEC9_9ZZZZ</name>
<sequence>MEQMVAPTNSELIGYTTTALARPVNNVLEALQPFEPDDGQKGTFIVLRVAGVDKAMALRIINRKYRSWQHWRSTDEYFRELDDAIPELARRFGGEARVLRTALLDVHIIETGIGVFRKILRNEKMPDGMWAYAVKLAGLRIPMMGQMVGSGDPWERLANAIHTTIEQRELVMKQDVDGVTSVMAKETKEMVVQPSLAQRQMASEIVQRMLEQAREAN</sequence>